<dbReference type="PANTHER" id="PTHR33033">
    <property type="entry name" value="POLYNUCLEOTIDYL TRANSFERASE, RIBONUCLEASE H-LIKE SUPERFAMILY PROTEIN-RELATED"/>
    <property type="match status" value="1"/>
</dbReference>
<feature type="domain" description="RNase H type-1" evidence="1">
    <location>
        <begin position="236"/>
        <end position="349"/>
    </location>
</feature>
<dbReference type="Gene3D" id="3.30.420.10">
    <property type="entry name" value="Ribonuclease H-like superfamily/Ribonuclease H"/>
    <property type="match status" value="1"/>
</dbReference>
<name>A0A061GW19_THECC</name>
<dbReference type="Gramene" id="EOY33608">
    <property type="protein sequence ID" value="EOY33608"/>
    <property type="gene ID" value="TCM_041538"/>
</dbReference>
<dbReference type="GO" id="GO:0003676">
    <property type="term" value="F:nucleic acid binding"/>
    <property type="evidence" value="ECO:0007669"/>
    <property type="project" value="InterPro"/>
</dbReference>
<protein>
    <recommendedName>
        <fullName evidence="5">Reverse transcriptase zinc-binding domain-containing protein</fullName>
    </recommendedName>
</protein>
<dbReference type="Pfam" id="PF13456">
    <property type="entry name" value="RVT_3"/>
    <property type="match status" value="1"/>
</dbReference>
<evidence type="ECO:0000259" key="1">
    <source>
        <dbReference type="Pfam" id="PF13456"/>
    </source>
</evidence>
<dbReference type="Pfam" id="PF13966">
    <property type="entry name" value="zf-RVT"/>
    <property type="match status" value="1"/>
</dbReference>
<dbReference type="InterPro" id="IPR026960">
    <property type="entry name" value="RVT-Znf"/>
</dbReference>
<dbReference type="SUPFAM" id="SSF53098">
    <property type="entry name" value="Ribonuclease H-like"/>
    <property type="match status" value="1"/>
</dbReference>
<accession>A0A061GW19</accession>
<dbReference type="GO" id="GO:0004523">
    <property type="term" value="F:RNA-DNA hybrid ribonuclease activity"/>
    <property type="evidence" value="ECO:0007669"/>
    <property type="project" value="InterPro"/>
</dbReference>
<dbReference type="InterPro" id="IPR044730">
    <property type="entry name" value="RNase_H-like_dom_plant"/>
</dbReference>
<proteinExistence type="predicted"/>
<dbReference type="eggNOG" id="KOG1075">
    <property type="taxonomic scope" value="Eukaryota"/>
</dbReference>
<dbReference type="InterPro" id="IPR036397">
    <property type="entry name" value="RNaseH_sf"/>
</dbReference>
<feature type="domain" description="Reverse transcriptase zinc-binding" evidence="2">
    <location>
        <begin position="45"/>
        <end position="132"/>
    </location>
</feature>
<dbReference type="EMBL" id="CM001887">
    <property type="protein sequence ID" value="EOY33608.1"/>
    <property type="molecule type" value="Genomic_DNA"/>
</dbReference>
<dbReference type="HOGENOM" id="CLU_000680_21_2_1"/>
<evidence type="ECO:0000313" key="4">
    <source>
        <dbReference type="Proteomes" id="UP000026915"/>
    </source>
</evidence>
<keyword evidence="4" id="KW-1185">Reference proteome</keyword>
<organism evidence="3 4">
    <name type="scientific">Theobroma cacao</name>
    <name type="common">Cacao</name>
    <name type="synonym">Cocoa</name>
    <dbReference type="NCBI Taxonomy" id="3641"/>
    <lineage>
        <taxon>Eukaryota</taxon>
        <taxon>Viridiplantae</taxon>
        <taxon>Streptophyta</taxon>
        <taxon>Embryophyta</taxon>
        <taxon>Tracheophyta</taxon>
        <taxon>Spermatophyta</taxon>
        <taxon>Magnoliopsida</taxon>
        <taxon>eudicotyledons</taxon>
        <taxon>Gunneridae</taxon>
        <taxon>Pentapetalae</taxon>
        <taxon>rosids</taxon>
        <taxon>malvids</taxon>
        <taxon>Malvales</taxon>
        <taxon>Malvaceae</taxon>
        <taxon>Byttnerioideae</taxon>
        <taxon>Theobroma</taxon>
    </lineage>
</organism>
<dbReference type="AlphaFoldDB" id="A0A061GW19"/>
<dbReference type="PANTHER" id="PTHR33033:SF121">
    <property type="entry name" value="POLYNUCLEOTIDYL TRANSFERASE, RIBONUCLEASE H-LIKE SUPERFAMILY PROTEIN"/>
    <property type="match status" value="1"/>
</dbReference>
<reference evidence="3 4" key="1">
    <citation type="journal article" date="2013" name="Genome Biol.">
        <title>The genome sequence of the most widely cultivated cacao type and its use to identify candidate genes regulating pod color.</title>
        <authorList>
            <person name="Motamayor J.C."/>
            <person name="Mockaitis K."/>
            <person name="Schmutz J."/>
            <person name="Haiminen N."/>
            <person name="Iii D.L."/>
            <person name="Cornejo O."/>
            <person name="Findley S.D."/>
            <person name="Zheng P."/>
            <person name="Utro F."/>
            <person name="Royaert S."/>
            <person name="Saski C."/>
            <person name="Jenkins J."/>
            <person name="Podicheti R."/>
            <person name="Zhao M."/>
            <person name="Scheffler B.E."/>
            <person name="Stack J.C."/>
            <person name="Feltus F.A."/>
            <person name="Mustiga G.M."/>
            <person name="Amores F."/>
            <person name="Phillips W."/>
            <person name="Marelli J.P."/>
            <person name="May G.D."/>
            <person name="Shapiro H."/>
            <person name="Ma J."/>
            <person name="Bustamante C.D."/>
            <person name="Schnell R.J."/>
            <person name="Main D."/>
            <person name="Gilbert D."/>
            <person name="Parida L."/>
            <person name="Kuhn D.N."/>
        </authorList>
    </citation>
    <scope>NUCLEOTIDE SEQUENCE [LARGE SCALE GENOMIC DNA]</scope>
    <source>
        <strain evidence="4">cv. Matina 1-6</strain>
    </source>
</reference>
<dbReference type="InterPro" id="IPR002156">
    <property type="entry name" value="RNaseH_domain"/>
</dbReference>
<evidence type="ECO:0000313" key="3">
    <source>
        <dbReference type="EMBL" id="EOY33608.1"/>
    </source>
</evidence>
<sequence>MELRRRVFRWEEEQWKQFTEIVNDYKLSMGIQDTVIWKGSPLGDFSVKDFCRNHVCNGSGGSNKWRQVWANLAPHRVEVFVWQILHGRVAVKAELVKWGLMSLSSTCYPLCHQVIETINHVFIYCFESWCIWSEWCREWNFNWVQPENLSTFFQSWDVVILKDGEIKVWKMTFFAVTWSLWLARNDIVFGGKTWDRAQTYELVKLRPRLGAVLKCVKKMRPKVEWTNPVDGSMKFNVDGAASGCPGEAGIGGILKNSAGETKMMFSKSIRMGDSNLAKVLAIKQAFMMFSASNWNGSHSLVIESDSSNAVSWIQAPNQAPWRMRKWILQIEMLKRKVKRWEIKDVRRGQTSKQIPL</sequence>
<evidence type="ECO:0000259" key="2">
    <source>
        <dbReference type="Pfam" id="PF13966"/>
    </source>
</evidence>
<dbReference type="CDD" id="cd06222">
    <property type="entry name" value="RNase_H_like"/>
    <property type="match status" value="1"/>
</dbReference>
<evidence type="ECO:0008006" key="5">
    <source>
        <dbReference type="Google" id="ProtNLM"/>
    </source>
</evidence>
<dbReference type="Proteomes" id="UP000026915">
    <property type="component" value="Chromosome 9"/>
</dbReference>
<dbReference type="InterPro" id="IPR012337">
    <property type="entry name" value="RNaseH-like_sf"/>
</dbReference>
<gene>
    <name evidence="3" type="ORF">TCM_041538</name>
</gene>
<dbReference type="InParanoid" id="A0A061GW19"/>